<protein>
    <submittedName>
        <fullName evidence="2">Glycosyl transferase family 2</fullName>
    </submittedName>
</protein>
<name>A7NGC0_ROSCS</name>
<dbReference type="SUPFAM" id="SSF53448">
    <property type="entry name" value="Nucleotide-diphospho-sugar transferases"/>
    <property type="match status" value="1"/>
</dbReference>
<gene>
    <name evidence="2" type="ordered locus">Rcas_0375</name>
</gene>
<dbReference type="InterPro" id="IPR001173">
    <property type="entry name" value="Glyco_trans_2-like"/>
</dbReference>
<dbReference type="AlphaFoldDB" id="A7NGC0"/>
<dbReference type="CDD" id="cd04186">
    <property type="entry name" value="GT_2_like_c"/>
    <property type="match status" value="1"/>
</dbReference>
<dbReference type="Proteomes" id="UP000000263">
    <property type="component" value="Chromosome"/>
</dbReference>
<evidence type="ECO:0000259" key="1">
    <source>
        <dbReference type="Pfam" id="PF00535"/>
    </source>
</evidence>
<organism evidence="2 3">
    <name type="scientific">Roseiflexus castenholzii (strain DSM 13941 / HLO8)</name>
    <dbReference type="NCBI Taxonomy" id="383372"/>
    <lineage>
        <taxon>Bacteria</taxon>
        <taxon>Bacillati</taxon>
        <taxon>Chloroflexota</taxon>
        <taxon>Chloroflexia</taxon>
        <taxon>Chloroflexales</taxon>
        <taxon>Roseiflexineae</taxon>
        <taxon>Roseiflexaceae</taxon>
        <taxon>Roseiflexus</taxon>
    </lineage>
</organism>
<accession>A7NGC0</accession>
<dbReference type="Pfam" id="PF00535">
    <property type="entry name" value="Glycos_transf_2"/>
    <property type="match status" value="1"/>
</dbReference>
<dbReference type="HOGENOM" id="CLU_023845_0_1_0"/>
<evidence type="ECO:0000313" key="2">
    <source>
        <dbReference type="EMBL" id="ABU56507.1"/>
    </source>
</evidence>
<dbReference type="GO" id="GO:0016740">
    <property type="term" value="F:transferase activity"/>
    <property type="evidence" value="ECO:0007669"/>
    <property type="project" value="UniProtKB-KW"/>
</dbReference>
<reference evidence="2 3" key="1">
    <citation type="submission" date="2007-08" db="EMBL/GenBank/DDBJ databases">
        <title>Complete sequence of Roseiflexus castenholzii DSM 13941.</title>
        <authorList>
            <consortium name="US DOE Joint Genome Institute"/>
            <person name="Copeland A."/>
            <person name="Lucas S."/>
            <person name="Lapidus A."/>
            <person name="Barry K."/>
            <person name="Glavina del Rio T."/>
            <person name="Dalin E."/>
            <person name="Tice H."/>
            <person name="Pitluck S."/>
            <person name="Thompson L.S."/>
            <person name="Brettin T."/>
            <person name="Bruce D."/>
            <person name="Detter J.C."/>
            <person name="Han C."/>
            <person name="Tapia R."/>
            <person name="Schmutz J."/>
            <person name="Larimer F."/>
            <person name="Land M."/>
            <person name="Hauser L."/>
            <person name="Kyrpides N."/>
            <person name="Mikhailova N."/>
            <person name="Bryant D.A."/>
            <person name="Hanada S."/>
            <person name="Tsukatani Y."/>
            <person name="Richardson P."/>
        </authorList>
    </citation>
    <scope>NUCLEOTIDE SEQUENCE [LARGE SCALE GENOMIC DNA]</scope>
    <source>
        <strain evidence="3">DSM 13941 / HLO8</strain>
    </source>
</reference>
<sequence>MKSVGVALVSFNTRDLLAACLESLQACLLPLHVVVVDNASADGSAALVRTRFPHVVLIEAGRNLGFAAATNLAIQTLRREHPALEYVLLLNPDTVVRKGAIETLVAFLDAHPRVGIVAPRLLNPDGTLQPAAFRFPTLMMTLLDLFPPGEVLPGRLYNSWWHGRYPQEQSGDAPFPIDHPLGACMLVRCAVIDQVGLLDEGYFMYVEEVDWCYRVRRAGWAIWQAPDARVVHVGGAATGQFRARMLTALYASRLRFFRTHYGERAARLHTTIIRTGMLRLMLCAWRDYARRAIGRDELRSRLWAYGSVLRL</sequence>
<dbReference type="CAZy" id="GT2">
    <property type="family name" value="Glycosyltransferase Family 2"/>
</dbReference>
<proteinExistence type="predicted"/>
<evidence type="ECO:0000313" key="3">
    <source>
        <dbReference type="Proteomes" id="UP000000263"/>
    </source>
</evidence>
<dbReference type="PANTHER" id="PTHR43179:SF7">
    <property type="entry name" value="RHAMNOSYLTRANSFERASE WBBL"/>
    <property type="match status" value="1"/>
</dbReference>
<dbReference type="STRING" id="383372.Rcas_0375"/>
<feature type="domain" description="Glycosyltransferase 2-like" evidence="1">
    <location>
        <begin position="7"/>
        <end position="192"/>
    </location>
</feature>
<keyword evidence="3" id="KW-1185">Reference proteome</keyword>
<dbReference type="InterPro" id="IPR029044">
    <property type="entry name" value="Nucleotide-diphossugar_trans"/>
</dbReference>
<dbReference type="RefSeq" id="WP_011997911.1">
    <property type="nucleotide sequence ID" value="NC_009767.1"/>
</dbReference>
<dbReference type="Gene3D" id="3.90.550.10">
    <property type="entry name" value="Spore Coat Polysaccharide Biosynthesis Protein SpsA, Chain A"/>
    <property type="match status" value="1"/>
</dbReference>
<dbReference type="KEGG" id="rca:Rcas_0375"/>
<dbReference type="eggNOG" id="COG1216">
    <property type="taxonomic scope" value="Bacteria"/>
</dbReference>
<dbReference type="PANTHER" id="PTHR43179">
    <property type="entry name" value="RHAMNOSYLTRANSFERASE WBBL"/>
    <property type="match status" value="1"/>
</dbReference>
<keyword evidence="2" id="KW-0808">Transferase</keyword>
<dbReference type="EMBL" id="CP000804">
    <property type="protein sequence ID" value="ABU56507.1"/>
    <property type="molecule type" value="Genomic_DNA"/>
</dbReference>